<organism evidence="3 4">
    <name type="scientific">Kwoniella heveanensis BCC8398</name>
    <dbReference type="NCBI Taxonomy" id="1296120"/>
    <lineage>
        <taxon>Eukaryota</taxon>
        <taxon>Fungi</taxon>
        <taxon>Dikarya</taxon>
        <taxon>Basidiomycota</taxon>
        <taxon>Agaricomycotina</taxon>
        <taxon>Tremellomycetes</taxon>
        <taxon>Tremellales</taxon>
        <taxon>Cryptococcaceae</taxon>
        <taxon>Kwoniella</taxon>
    </lineage>
</organism>
<dbReference type="EMBL" id="KV700152">
    <property type="protein sequence ID" value="OCF30379.1"/>
    <property type="molecule type" value="Genomic_DNA"/>
</dbReference>
<dbReference type="OrthoDB" id="2159131at2759"/>
<dbReference type="PANTHER" id="PTHR22093">
    <property type="entry name" value="LEUKOCYTE RECEPTOR CLUSTER LRC MEMBER 1"/>
    <property type="match status" value="1"/>
</dbReference>
<feature type="region of interest" description="Disordered" evidence="1">
    <location>
        <begin position="1"/>
        <end position="303"/>
    </location>
</feature>
<sequence>MPRLQILHHKSYHPYLEKNKQRVREDEARARAEELAKEQKQLDTEAEARLGILRRRAGSPSFQAEDDNLPSTSSTRDKDGGSTLLERHRKEKAREEKREKKRRDRLDFDFPSETARRSGNGKGKERADGSERTERWESEGHVNLFADLERAGPSKPPPTLAEIAKAKKDRESDLLTMYLGRPDKETKPWYADRELKRVEDRETGEEAEERRERERRKDARSKNRHDPLTHISTLLSTSKPKPTSHHHRPSTLSTNPSDVRKAREQTERERALALLGGPKGAPARSSGSGIWNDMPSSVGGDRTWEDDWERQKAKAGNRFFSGASRSHNGRSWEV</sequence>
<feature type="compositionally biased region" description="Basic and acidic residues" evidence="1">
    <location>
        <begin position="75"/>
        <end position="108"/>
    </location>
</feature>
<accession>A0A1B9GH59</accession>
<feature type="compositionally biased region" description="Basic and acidic residues" evidence="1">
    <location>
        <begin position="15"/>
        <end position="48"/>
    </location>
</feature>
<feature type="compositionally biased region" description="Basic residues" evidence="1">
    <location>
        <begin position="1"/>
        <end position="12"/>
    </location>
</feature>
<feature type="compositionally biased region" description="Basic and acidic residues" evidence="1">
    <location>
        <begin position="208"/>
        <end position="228"/>
    </location>
</feature>
<protein>
    <recommendedName>
        <fullName evidence="2">CBF1-interacting co-repressor CIR N-terminal domain-containing protein</fullName>
    </recommendedName>
</protein>
<dbReference type="Proteomes" id="UP000092666">
    <property type="component" value="Unassembled WGS sequence"/>
</dbReference>
<evidence type="ECO:0000313" key="3">
    <source>
        <dbReference type="EMBL" id="OCF30379.1"/>
    </source>
</evidence>
<reference evidence="4" key="2">
    <citation type="submission" date="2013-12" db="EMBL/GenBank/DDBJ databases">
        <title>Evolution of pathogenesis and genome organization in the Tremellales.</title>
        <authorList>
            <person name="Cuomo C."/>
            <person name="Litvintseva A."/>
            <person name="Heitman J."/>
            <person name="Chen Y."/>
            <person name="Sun S."/>
            <person name="Springer D."/>
            <person name="Dromer F."/>
            <person name="Young S."/>
            <person name="Zeng Q."/>
            <person name="Chapman S."/>
            <person name="Gujja S."/>
            <person name="Saif S."/>
            <person name="Birren B."/>
        </authorList>
    </citation>
    <scope>NUCLEOTIDE SEQUENCE [LARGE SCALE GENOMIC DNA]</scope>
    <source>
        <strain evidence="4">BCC8398</strain>
    </source>
</reference>
<gene>
    <name evidence="3" type="ORF">I316_07986</name>
</gene>
<dbReference type="STRING" id="1296120.A0A1B9GH59"/>
<feature type="compositionally biased region" description="Basic and acidic residues" evidence="1">
    <location>
        <begin position="122"/>
        <end position="140"/>
    </location>
</feature>
<feature type="domain" description="CBF1-interacting co-repressor CIR N-terminal" evidence="2">
    <location>
        <begin position="11"/>
        <end position="47"/>
    </location>
</feature>
<feature type="compositionally biased region" description="Basic and acidic residues" evidence="1">
    <location>
        <begin position="164"/>
        <end position="173"/>
    </location>
</feature>
<dbReference type="AlphaFoldDB" id="A0A1B9GH59"/>
<dbReference type="PANTHER" id="PTHR22093:SF0">
    <property type="entry name" value="LEUKOCYTE RECEPTOR CLUSTER MEMBER 1"/>
    <property type="match status" value="1"/>
</dbReference>
<dbReference type="SMART" id="SM01083">
    <property type="entry name" value="Cir_N"/>
    <property type="match status" value="1"/>
</dbReference>
<evidence type="ECO:0000256" key="1">
    <source>
        <dbReference type="SAM" id="MobiDB-lite"/>
    </source>
</evidence>
<name>A0A1B9GH59_9TREE</name>
<proteinExistence type="predicted"/>
<dbReference type="InterPro" id="IPR019339">
    <property type="entry name" value="CIR_N_dom"/>
</dbReference>
<evidence type="ECO:0000259" key="2">
    <source>
        <dbReference type="SMART" id="SM01083"/>
    </source>
</evidence>
<feature type="compositionally biased region" description="Polar residues" evidence="1">
    <location>
        <begin position="230"/>
        <end position="241"/>
    </location>
</feature>
<keyword evidence="4" id="KW-1185">Reference proteome</keyword>
<evidence type="ECO:0000313" key="4">
    <source>
        <dbReference type="Proteomes" id="UP000092666"/>
    </source>
</evidence>
<reference evidence="3 4" key="1">
    <citation type="submission" date="2013-07" db="EMBL/GenBank/DDBJ databases">
        <title>The Genome Sequence of Cryptococcus heveanensis BCC8398.</title>
        <authorList>
            <consortium name="The Broad Institute Genome Sequencing Platform"/>
            <person name="Cuomo C."/>
            <person name="Litvintseva A."/>
            <person name="Chen Y."/>
            <person name="Heitman J."/>
            <person name="Sun S."/>
            <person name="Springer D."/>
            <person name="Dromer F."/>
            <person name="Young S.K."/>
            <person name="Zeng Q."/>
            <person name="Gargeya S."/>
            <person name="Fitzgerald M."/>
            <person name="Abouelleil A."/>
            <person name="Alvarado L."/>
            <person name="Berlin A.M."/>
            <person name="Chapman S.B."/>
            <person name="Dewar J."/>
            <person name="Goldberg J."/>
            <person name="Griggs A."/>
            <person name="Gujja S."/>
            <person name="Hansen M."/>
            <person name="Howarth C."/>
            <person name="Imamovic A."/>
            <person name="Larimer J."/>
            <person name="McCowan C."/>
            <person name="Murphy C."/>
            <person name="Pearson M."/>
            <person name="Priest M."/>
            <person name="Roberts A."/>
            <person name="Saif S."/>
            <person name="Shea T."/>
            <person name="Sykes S."/>
            <person name="Wortman J."/>
            <person name="Nusbaum C."/>
            <person name="Birren B."/>
        </authorList>
    </citation>
    <scope>NUCLEOTIDE SEQUENCE [LARGE SCALE GENOMIC DNA]</scope>
    <source>
        <strain evidence="3 4">BCC8398</strain>
    </source>
</reference>
<dbReference type="InterPro" id="IPR039875">
    <property type="entry name" value="LENG1-like"/>
</dbReference>
<feature type="compositionally biased region" description="Basic and acidic residues" evidence="1">
    <location>
        <begin position="258"/>
        <end position="271"/>
    </location>
</feature>
<feature type="compositionally biased region" description="Basic and acidic residues" evidence="1">
    <location>
        <begin position="181"/>
        <end position="201"/>
    </location>
</feature>